<dbReference type="GO" id="GO:0017168">
    <property type="term" value="F:5-oxoprolinase (ATP-hydrolyzing) activity"/>
    <property type="evidence" value="ECO:0007669"/>
    <property type="project" value="TreeGrafter"/>
</dbReference>
<keyword evidence="3" id="KW-1185">Reference proteome</keyword>
<dbReference type="EMBL" id="PRDW01000004">
    <property type="protein sequence ID" value="PPB84153.1"/>
    <property type="molecule type" value="Genomic_DNA"/>
</dbReference>
<dbReference type="PANTHER" id="PTHR11365:SF23">
    <property type="entry name" value="HYPOTHETICAL 5-OXOPROLINASE (EUROFUNG)-RELATED"/>
    <property type="match status" value="1"/>
</dbReference>
<protein>
    <submittedName>
        <fullName evidence="2">N-methylhydantoinase B</fullName>
    </submittedName>
</protein>
<dbReference type="PANTHER" id="PTHR11365">
    <property type="entry name" value="5-OXOPROLINASE RELATED"/>
    <property type="match status" value="1"/>
</dbReference>
<comment type="caution">
    <text evidence="2">The sequence shown here is derived from an EMBL/GenBank/DDBJ whole genome shotgun (WGS) entry which is preliminary data.</text>
</comment>
<proteinExistence type="predicted"/>
<dbReference type="InterPro" id="IPR045079">
    <property type="entry name" value="Oxoprolinase-like"/>
</dbReference>
<dbReference type="GO" id="GO:0005829">
    <property type="term" value="C:cytosol"/>
    <property type="evidence" value="ECO:0007669"/>
    <property type="project" value="TreeGrafter"/>
</dbReference>
<feature type="domain" description="Hydantoinase B/oxoprolinase" evidence="1">
    <location>
        <begin position="8"/>
        <end position="525"/>
    </location>
</feature>
<organism evidence="2 3">
    <name type="scientific">Mycetohabitans endofungorum</name>
    <dbReference type="NCBI Taxonomy" id="417203"/>
    <lineage>
        <taxon>Bacteria</taxon>
        <taxon>Pseudomonadati</taxon>
        <taxon>Pseudomonadota</taxon>
        <taxon>Betaproteobacteria</taxon>
        <taxon>Burkholderiales</taxon>
        <taxon>Burkholderiaceae</taxon>
        <taxon>Mycetohabitans</taxon>
    </lineage>
</organism>
<accession>A0A2P5KBR1</accession>
<reference evidence="2 3" key="1">
    <citation type="submission" date="2018-01" db="EMBL/GenBank/DDBJ databases">
        <title>Genomic Encyclopedia of Type Strains, Phase III (KMG-III): the genomes of soil and plant-associated and newly described type strains.</title>
        <authorList>
            <person name="Whitman W."/>
        </authorList>
    </citation>
    <scope>NUCLEOTIDE SEQUENCE [LARGE SCALE GENOMIC DNA]</scope>
    <source>
        <strain evidence="2 3">HKI456</strain>
    </source>
</reference>
<dbReference type="RefSeq" id="WP_104076964.1">
    <property type="nucleotide sequence ID" value="NZ_CP062178.1"/>
</dbReference>
<gene>
    <name evidence="2" type="ORF">B0O95_104103</name>
</gene>
<dbReference type="AlphaFoldDB" id="A0A2P5KBR1"/>
<dbReference type="Proteomes" id="UP000243096">
    <property type="component" value="Unassembled WGS sequence"/>
</dbReference>
<dbReference type="GO" id="GO:0006749">
    <property type="term" value="P:glutathione metabolic process"/>
    <property type="evidence" value="ECO:0007669"/>
    <property type="project" value="TreeGrafter"/>
</dbReference>
<name>A0A2P5KBR1_9BURK</name>
<sequence>MSHSDKIDIFTLDIIQNALQAIADEMFTAMRKTAMSPIIYEVLDMGTGITDAQGNIASSGAGIPAFVGVLDKAVRRILVEHGQPGDIEPGDIFITNDPYSGGVTHLNDVVLSMPVFVGDDIVAWTANIAHWNDVGGMVPGSFSTDATEIFQEGLRLAAVKLISRGKPVRPVMQILRYNTRMPDFMEGDLWAGIAAARSGATRLIELTQKYGKATFLQAMQDFMDHGEKVSLKALRHTPKGRFELAELQDDGKVYKVVVEIGDNGMIVDLRDNPDQVHGPGNLSRDGTVVAAQMAFKSITEPNGSANGGTFRPLKVVTRPGSLFDARSPAAEGFYFENLIRVHDLILRCLAPHLPDRLPAGSFSSICATVIGGPHPETARIFTLVEPEIGGWGAKRDHDGNSAMFSAMHGETYNCPAEICEARYGVYVERMELNDEPGGYGQYRGGRGIRLDYQIRSDGSFLTCGYTRAKVPPWGQANGRDGSLNYVEVVRADGRSERYAMASGVKLDRGDVVRVRTGSGGGYGDPSMRDPDAVCDDIRNGYISVELAREVYHWEGGVRLHHAGQI</sequence>
<evidence type="ECO:0000313" key="2">
    <source>
        <dbReference type="EMBL" id="PPB84153.1"/>
    </source>
</evidence>
<dbReference type="Pfam" id="PF02538">
    <property type="entry name" value="Hydantoinase_B"/>
    <property type="match status" value="1"/>
</dbReference>
<dbReference type="InterPro" id="IPR003692">
    <property type="entry name" value="Hydantoinase_B"/>
</dbReference>
<evidence type="ECO:0000313" key="3">
    <source>
        <dbReference type="Proteomes" id="UP000243096"/>
    </source>
</evidence>
<dbReference type="OrthoDB" id="8612863at2"/>
<evidence type="ECO:0000259" key="1">
    <source>
        <dbReference type="Pfam" id="PF02538"/>
    </source>
</evidence>